<feature type="binding site" evidence="12">
    <location>
        <position position="204"/>
    </location>
    <ligand>
        <name>[2Fe-2S] cluster</name>
        <dbReference type="ChEBI" id="CHEBI:190135"/>
    </ligand>
</feature>
<feature type="binding site" evidence="12">
    <location>
        <position position="225"/>
    </location>
    <ligand>
        <name>[2Fe-2S] cluster</name>
        <dbReference type="ChEBI" id="CHEBI:190135"/>
    </ligand>
</feature>
<protein>
    <recommendedName>
        <fullName evidence="13">FAD-binding FR-type domain-containing protein</fullName>
    </recommendedName>
</protein>
<dbReference type="GO" id="GO:0051537">
    <property type="term" value="F:2 iron, 2 sulfur cluster binding"/>
    <property type="evidence" value="ECO:0007669"/>
    <property type="project" value="UniProtKB-KW"/>
</dbReference>
<comment type="cofactor">
    <cofactor evidence="11">
        <name>FAD</name>
        <dbReference type="ChEBI" id="CHEBI:57692"/>
    </cofactor>
    <text evidence="11">Binds 1 FAD per subunit.</text>
</comment>
<dbReference type="Gene3D" id="2.40.30.10">
    <property type="entry name" value="Translation factors"/>
    <property type="match status" value="1"/>
</dbReference>
<feature type="binding site" evidence="11">
    <location>
        <begin position="69"/>
        <end position="70"/>
    </location>
    <ligand>
        <name>FAD</name>
        <dbReference type="ChEBI" id="CHEBI:57692"/>
    </ligand>
</feature>
<keyword evidence="5 12" id="KW-0479">Metal-binding</keyword>
<dbReference type="PROSITE" id="PS51384">
    <property type="entry name" value="FAD_FR"/>
    <property type="match status" value="1"/>
</dbReference>
<dbReference type="Gene3D" id="2.10.240.10">
    <property type="entry name" value="Dihydroorotate dehydrogenase, electron transfer subunit"/>
    <property type="match status" value="1"/>
</dbReference>
<organism evidence="14 15">
    <name type="scientific">candidate division WOR-3 bacterium 4484_18</name>
    <dbReference type="NCBI Taxonomy" id="2020626"/>
    <lineage>
        <taxon>Bacteria</taxon>
        <taxon>Bacteria division WOR-3</taxon>
    </lineage>
</organism>
<dbReference type="PIRSF" id="PIRSF006816">
    <property type="entry name" value="Cyc3_hyd_g"/>
    <property type="match status" value="1"/>
</dbReference>
<evidence type="ECO:0000256" key="9">
    <source>
        <dbReference type="ARBA" id="ARBA00023014"/>
    </source>
</evidence>
<dbReference type="SUPFAM" id="SSF63380">
    <property type="entry name" value="Riboflavin synthase domain-like"/>
    <property type="match status" value="1"/>
</dbReference>
<dbReference type="InterPro" id="IPR019480">
    <property type="entry name" value="Dihydroorotate_DH_Fe-S-bd"/>
</dbReference>
<evidence type="ECO:0000256" key="5">
    <source>
        <dbReference type="ARBA" id="ARBA00022723"/>
    </source>
</evidence>
<evidence type="ECO:0000256" key="11">
    <source>
        <dbReference type="PIRSR" id="PIRSR006816-1"/>
    </source>
</evidence>
<keyword evidence="8 12" id="KW-0408">Iron</keyword>
<accession>A0A257LSI7</accession>
<dbReference type="PANTHER" id="PTHR43513">
    <property type="entry name" value="DIHYDROOROTATE DEHYDROGENASE B (NAD(+)), ELECTRON TRANSFER SUBUNIT"/>
    <property type="match status" value="1"/>
</dbReference>
<evidence type="ECO:0000256" key="1">
    <source>
        <dbReference type="ARBA" id="ARBA00006422"/>
    </source>
</evidence>
<evidence type="ECO:0000256" key="12">
    <source>
        <dbReference type="PIRSR" id="PIRSR006816-2"/>
    </source>
</evidence>
<gene>
    <name evidence="14" type="ORF">CGW93_04430</name>
</gene>
<keyword evidence="4 12" id="KW-0001">2Fe-2S</keyword>
<evidence type="ECO:0000256" key="6">
    <source>
        <dbReference type="ARBA" id="ARBA00022827"/>
    </source>
</evidence>
<evidence type="ECO:0000256" key="10">
    <source>
        <dbReference type="ARBA" id="ARBA00034078"/>
    </source>
</evidence>
<dbReference type="InterPro" id="IPR012165">
    <property type="entry name" value="Cyt_c3_hydrogenase_gsu"/>
</dbReference>
<dbReference type="InterPro" id="IPR037117">
    <property type="entry name" value="Dihydroorotate_DH_ele_sf"/>
</dbReference>
<feature type="binding site" evidence="12">
    <location>
        <position position="212"/>
    </location>
    <ligand>
        <name>[2Fe-2S] cluster</name>
        <dbReference type="ChEBI" id="CHEBI:190135"/>
    </ligand>
</feature>
<proteinExistence type="inferred from homology"/>
<evidence type="ECO:0000313" key="15">
    <source>
        <dbReference type="Proteomes" id="UP000216312"/>
    </source>
</evidence>
<evidence type="ECO:0000256" key="2">
    <source>
        <dbReference type="ARBA" id="ARBA00022448"/>
    </source>
</evidence>
<reference evidence="15" key="1">
    <citation type="submission" date="2017-07" db="EMBL/GenBank/DDBJ databases">
        <title>Novel pathways for hydrocarbon cycling and metabolic interdependencies in hydrothermal sediment communities.</title>
        <authorList>
            <person name="Dombrowski N."/>
            <person name="Seitz K."/>
            <person name="Teske A."/>
            <person name="Baker B."/>
        </authorList>
    </citation>
    <scope>NUCLEOTIDE SEQUENCE [LARGE SCALE GENOMIC DNA]</scope>
</reference>
<dbReference type="InterPro" id="IPR017927">
    <property type="entry name" value="FAD-bd_FR_type"/>
</dbReference>
<dbReference type="GO" id="GO:0016491">
    <property type="term" value="F:oxidoreductase activity"/>
    <property type="evidence" value="ECO:0007669"/>
    <property type="project" value="InterPro"/>
</dbReference>
<evidence type="ECO:0000259" key="13">
    <source>
        <dbReference type="PROSITE" id="PS51384"/>
    </source>
</evidence>
<name>A0A257LSI7_UNCW3</name>
<evidence type="ECO:0000256" key="7">
    <source>
        <dbReference type="ARBA" id="ARBA00022982"/>
    </source>
</evidence>
<keyword evidence="3 11" id="KW-0285">Flavoprotein</keyword>
<dbReference type="SUPFAM" id="SSF52343">
    <property type="entry name" value="Ferredoxin reductase-like, C-terminal NADP-linked domain"/>
    <property type="match status" value="1"/>
</dbReference>
<dbReference type="InterPro" id="IPR050353">
    <property type="entry name" value="PyrK_electron_transfer"/>
</dbReference>
<evidence type="ECO:0000256" key="4">
    <source>
        <dbReference type="ARBA" id="ARBA00022714"/>
    </source>
</evidence>
<dbReference type="Pfam" id="PF10418">
    <property type="entry name" value="DHODB_Fe-S_bind"/>
    <property type="match status" value="1"/>
</dbReference>
<evidence type="ECO:0000256" key="8">
    <source>
        <dbReference type="ARBA" id="ARBA00023004"/>
    </source>
</evidence>
<keyword evidence="6 11" id="KW-0274">FAD</keyword>
<dbReference type="EMBL" id="NMUJ01000065">
    <property type="protein sequence ID" value="OYV02648.1"/>
    <property type="molecule type" value="Genomic_DNA"/>
</dbReference>
<dbReference type="AlphaFoldDB" id="A0A257LSI7"/>
<evidence type="ECO:0000313" key="14">
    <source>
        <dbReference type="EMBL" id="OYV02648.1"/>
    </source>
</evidence>
<dbReference type="PANTHER" id="PTHR43513:SF3">
    <property type="entry name" value="DIHYDROOROTATE DEHYDROGENASE B (NAD(+)), ELECTRON TRANSFER SUBUNIT-RELATED"/>
    <property type="match status" value="1"/>
</dbReference>
<dbReference type="InterPro" id="IPR039261">
    <property type="entry name" value="FNR_nucleotide-bd"/>
</dbReference>
<dbReference type="GO" id="GO:0006221">
    <property type="term" value="P:pyrimidine nucleotide biosynthetic process"/>
    <property type="evidence" value="ECO:0007669"/>
    <property type="project" value="InterPro"/>
</dbReference>
<comment type="caution">
    <text evidence="14">The sequence shown here is derived from an EMBL/GenBank/DDBJ whole genome shotgun (WGS) entry which is preliminary data.</text>
</comment>
<dbReference type="GO" id="GO:0046872">
    <property type="term" value="F:metal ion binding"/>
    <property type="evidence" value="ECO:0007669"/>
    <property type="project" value="UniProtKB-KW"/>
</dbReference>
<dbReference type="GO" id="GO:0050660">
    <property type="term" value="F:flavin adenine dinucleotide binding"/>
    <property type="evidence" value="ECO:0007669"/>
    <property type="project" value="InterPro"/>
</dbReference>
<feature type="domain" description="FAD-binding FR-type" evidence="13">
    <location>
        <begin position="1"/>
        <end position="94"/>
    </location>
</feature>
<comment type="cofactor">
    <cofactor evidence="10">
        <name>[2Fe-2S] cluster</name>
        <dbReference type="ChEBI" id="CHEBI:190135"/>
    </cofactor>
</comment>
<comment type="similarity">
    <text evidence="1">Belongs to the PyrK family.</text>
</comment>
<keyword evidence="7" id="KW-0249">Electron transport</keyword>
<dbReference type="Proteomes" id="UP000216312">
    <property type="component" value="Unassembled WGS sequence"/>
</dbReference>
<sequence length="238" mass="26195">MQYVKVEVIKNSKVAAQIFELQVRVELGPVKPGQFVLLYPKGCFLPRPFSIGDYVDNVLTIFYRVVGKGTRELTKLQPTASIYLLGPLGNGFDIPTHHINVIAGGIGIAPFFSLKRVADDVTLVWGVKTKDEFFGLERFKGWDIHLYTEDGSQGMQGIATDCLNTISKDTILACGPVGMLNQLIDFAISNNRYVQVLVEQRMGCGIGACRGCAIRRRAGGYFHLCEDGPVFDACTIVL</sequence>
<dbReference type="Gene3D" id="3.40.50.80">
    <property type="entry name" value="Nucleotide-binding domain of ferredoxin-NADP reductase (FNR) module"/>
    <property type="match status" value="1"/>
</dbReference>
<feature type="binding site" evidence="12">
    <location>
        <position position="209"/>
    </location>
    <ligand>
        <name>[2Fe-2S] cluster</name>
        <dbReference type="ChEBI" id="CHEBI:190135"/>
    </ligand>
</feature>
<feature type="binding site" evidence="11">
    <location>
        <begin position="47"/>
        <end position="50"/>
    </location>
    <ligand>
        <name>FAD</name>
        <dbReference type="ChEBI" id="CHEBI:57692"/>
    </ligand>
</feature>
<keyword evidence="2" id="KW-0813">Transport</keyword>
<evidence type="ECO:0000256" key="3">
    <source>
        <dbReference type="ARBA" id="ARBA00022630"/>
    </source>
</evidence>
<comment type="cofactor">
    <cofactor evidence="12">
        <name>[2Fe-2S] cluster</name>
        <dbReference type="ChEBI" id="CHEBI:190135"/>
    </cofactor>
    <text evidence="12">Binds 1 [2Fe-2S] cluster per subunit.</text>
</comment>
<dbReference type="InterPro" id="IPR017938">
    <property type="entry name" value="Riboflavin_synthase-like_b-brl"/>
</dbReference>
<keyword evidence="9 12" id="KW-0411">Iron-sulfur</keyword>